<dbReference type="PANTHER" id="PTHR42928">
    <property type="entry name" value="TRICARBOXYLATE-BINDING PROTEIN"/>
    <property type="match status" value="1"/>
</dbReference>
<dbReference type="CDD" id="cd07012">
    <property type="entry name" value="PBP2_Bug_TTT"/>
    <property type="match status" value="1"/>
</dbReference>
<dbReference type="AlphaFoldDB" id="A0A953T1K9"/>
<proteinExistence type="inferred from homology"/>
<dbReference type="Proteomes" id="UP000739565">
    <property type="component" value="Unassembled WGS sequence"/>
</dbReference>
<keyword evidence="4" id="KW-1185">Reference proteome</keyword>
<dbReference type="RefSeq" id="WP_259659839.1">
    <property type="nucleotide sequence ID" value="NZ_JAHXRI010000004.1"/>
</dbReference>
<dbReference type="PIRSF" id="PIRSF017082">
    <property type="entry name" value="YflP"/>
    <property type="match status" value="1"/>
</dbReference>
<evidence type="ECO:0000256" key="2">
    <source>
        <dbReference type="SAM" id="SignalP"/>
    </source>
</evidence>
<feature type="signal peptide" evidence="2">
    <location>
        <begin position="1"/>
        <end position="36"/>
    </location>
</feature>
<dbReference type="InterPro" id="IPR005064">
    <property type="entry name" value="BUG"/>
</dbReference>
<dbReference type="InterPro" id="IPR042100">
    <property type="entry name" value="Bug_dom1"/>
</dbReference>
<dbReference type="Gene3D" id="3.40.190.10">
    <property type="entry name" value="Periplasmic binding protein-like II"/>
    <property type="match status" value="1"/>
</dbReference>
<organism evidence="3 4">
    <name type="scientific">Zwartia hollandica</name>
    <dbReference type="NCBI Taxonomy" id="324606"/>
    <lineage>
        <taxon>Bacteria</taxon>
        <taxon>Pseudomonadati</taxon>
        <taxon>Pseudomonadota</taxon>
        <taxon>Betaproteobacteria</taxon>
        <taxon>Burkholderiales</taxon>
        <taxon>Alcaligenaceae</taxon>
        <taxon>Zwartia</taxon>
    </lineage>
</organism>
<sequence>MPHSTQSWGQINTLRRLTLAVAGAALASVTCLSAHAQTADNYPSRPIKMVVPFPAGGPADIVGRLYALHLNKLSGQPIVVENVVGAAGSIGTNNVARAEPNGYTILFGTTSTMAINEVLMKNLPYNFQRDFAQIGLIANAPHVMVVSPKVQAKNFAEFVALAKAKPGTLTFGSAGMGSIVQMGSEIVKVGANIDVLHVPYKGGGPATLALLSGEIDMTVNDLTTLKGNIEGGKVRAIAVANKTRLKPLPDVPTFAELGYPQIMSSTWWGIAVPVKTPSDIQKKLQAWNDQIIRDPAYVSKLAEMAIDPILMTPAEATAFIAAETAKWRDIATKAKIELN</sequence>
<protein>
    <submittedName>
        <fullName evidence="3">Tripartite tricarboxylate transporter substrate binding protein</fullName>
    </submittedName>
</protein>
<dbReference type="Gene3D" id="3.40.190.150">
    <property type="entry name" value="Bordetella uptake gene, domain 1"/>
    <property type="match status" value="1"/>
</dbReference>
<dbReference type="EMBL" id="JAHXRI010000004">
    <property type="protein sequence ID" value="MBZ1349415.1"/>
    <property type="molecule type" value="Genomic_DNA"/>
</dbReference>
<dbReference type="PANTHER" id="PTHR42928:SF5">
    <property type="entry name" value="BLR1237 PROTEIN"/>
    <property type="match status" value="1"/>
</dbReference>
<dbReference type="Pfam" id="PF03401">
    <property type="entry name" value="TctC"/>
    <property type="match status" value="1"/>
</dbReference>
<evidence type="ECO:0000313" key="4">
    <source>
        <dbReference type="Proteomes" id="UP000739565"/>
    </source>
</evidence>
<gene>
    <name evidence="3" type="ORF">KZZ10_02040</name>
</gene>
<reference evidence="3" key="1">
    <citation type="submission" date="2021-07" db="EMBL/GenBank/DDBJ databases">
        <title>New genus and species of the family Alcaligenaceae.</title>
        <authorList>
            <person name="Hahn M.W."/>
        </authorList>
    </citation>
    <scope>NUCLEOTIDE SEQUENCE</scope>
    <source>
        <strain evidence="3">LF4-65</strain>
    </source>
</reference>
<comment type="similarity">
    <text evidence="1">Belongs to the UPF0065 (bug) family.</text>
</comment>
<comment type="caution">
    <text evidence="3">The sequence shown here is derived from an EMBL/GenBank/DDBJ whole genome shotgun (WGS) entry which is preliminary data.</text>
</comment>
<dbReference type="SUPFAM" id="SSF53850">
    <property type="entry name" value="Periplasmic binding protein-like II"/>
    <property type="match status" value="1"/>
</dbReference>
<evidence type="ECO:0000313" key="3">
    <source>
        <dbReference type="EMBL" id="MBZ1349415.1"/>
    </source>
</evidence>
<evidence type="ECO:0000256" key="1">
    <source>
        <dbReference type="ARBA" id="ARBA00006987"/>
    </source>
</evidence>
<accession>A0A953T1K9</accession>
<feature type="chain" id="PRO_5037291853" evidence="2">
    <location>
        <begin position="37"/>
        <end position="339"/>
    </location>
</feature>
<keyword evidence="2" id="KW-0732">Signal</keyword>
<name>A0A953T1K9_9BURK</name>